<keyword evidence="1" id="KW-0812">Transmembrane</keyword>
<feature type="transmembrane region" description="Helical" evidence="1">
    <location>
        <begin position="109"/>
        <end position="129"/>
    </location>
</feature>
<organism evidence="2 3">
    <name type="scientific">Popillia japonica</name>
    <name type="common">Japanese beetle</name>
    <dbReference type="NCBI Taxonomy" id="7064"/>
    <lineage>
        <taxon>Eukaryota</taxon>
        <taxon>Metazoa</taxon>
        <taxon>Ecdysozoa</taxon>
        <taxon>Arthropoda</taxon>
        <taxon>Hexapoda</taxon>
        <taxon>Insecta</taxon>
        <taxon>Pterygota</taxon>
        <taxon>Neoptera</taxon>
        <taxon>Endopterygota</taxon>
        <taxon>Coleoptera</taxon>
        <taxon>Polyphaga</taxon>
        <taxon>Scarabaeiformia</taxon>
        <taxon>Scarabaeidae</taxon>
        <taxon>Rutelinae</taxon>
        <taxon>Popillia</taxon>
    </lineage>
</organism>
<evidence type="ECO:0000313" key="3">
    <source>
        <dbReference type="Proteomes" id="UP001458880"/>
    </source>
</evidence>
<accession>A0AAW1L664</accession>
<name>A0AAW1L664_POPJA</name>
<keyword evidence="1" id="KW-1133">Transmembrane helix</keyword>
<dbReference type="EMBL" id="JASPKY010000163">
    <property type="protein sequence ID" value="KAK9729130.1"/>
    <property type="molecule type" value="Genomic_DNA"/>
</dbReference>
<evidence type="ECO:0000256" key="1">
    <source>
        <dbReference type="SAM" id="Phobius"/>
    </source>
</evidence>
<protein>
    <submittedName>
        <fullName evidence="2">Uncharacterized protein</fullName>
    </submittedName>
</protein>
<keyword evidence="1" id="KW-0472">Membrane</keyword>
<reference evidence="2 3" key="1">
    <citation type="journal article" date="2024" name="BMC Genomics">
        <title>De novo assembly and annotation of Popillia japonica's genome with initial clues to its potential as an invasive pest.</title>
        <authorList>
            <person name="Cucini C."/>
            <person name="Boschi S."/>
            <person name="Funari R."/>
            <person name="Cardaioli E."/>
            <person name="Iannotti N."/>
            <person name="Marturano G."/>
            <person name="Paoli F."/>
            <person name="Bruttini M."/>
            <person name="Carapelli A."/>
            <person name="Frati F."/>
            <person name="Nardi F."/>
        </authorList>
    </citation>
    <scope>NUCLEOTIDE SEQUENCE [LARGE SCALE GENOMIC DNA]</scope>
    <source>
        <strain evidence="2">DMR45628</strain>
    </source>
</reference>
<evidence type="ECO:0000313" key="2">
    <source>
        <dbReference type="EMBL" id="KAK9729130.1"/>
    </source>
</evidence>
<dbReference type="Proteomes" id="UP001458880">
    <property type="component" value="Unassembled WGS sequence"/>
</dbReference>
<sequence>MKQRGQCRSDRKTVSKKCYSGVGSALLVLYTLEKENNEREETRLQDAMPSTVRKYERWREKKAEWSWLVVCCYCGVLKNGPADGCLVQTADRRTRRTVVVITSRGRTAVLCKGTNTVLYFFLFFVYIIATATNF</sequence>
<dbReference type="AlphaFoldDB" id="A0AAW1L664"/>
<keyword evidence="3" id="KW-1185">Reference proteome</keyword>
<proteinExistence type="predicted"/>
<comment type="caution">
    <text evidence="2">The sequence shown here is derived from an EMBL/GenBank/DDBJ whole genome shotgun (WGS) entry which is preliminary data.</text>
</comment>
<gene>
    <name evidence="2" type="ORF">QE152_g16065</name>
</gene>